<reference evidence="1" key="1">
    <citation type="submission" date="2020-10" db="EMBL/GenBank/DDBJ databases">
        <title>Genomic Encyclopedia of Type Strains, Phase IV (KMG-IV): sequencing the most valuable type-strain genomes for metagenomic binning, comparative biology and taxonomic classification.</title>
        <authorList>
            <person name="Goeker M."/>
        </authorList>
    </citation>
    <scope>NUCLEOTIDE SEQUENCE</scope>
    <source>
        <strain evidence="1">DSM 13886</strain>
    </source>
</reference>
<dbReference type="Proteomes" id="UP000658225">
    <property type="component" value="Unassembled WGS sequence"/>
</dbReference>
<proteinExistence type="predicted"/>
<sequence length="129" mass="14474">MTITLAFHSVWDQSLSALQKEHYEQLLADFTLIDESVSAFPILVKRKEKGGIVATVFICNGFDTPLHIQQIFVNVSNGNLAIVASHLFTPTIVIPVRAAMPWSFIFPPHTVQSNVTQNEQWKVQLILTN</sequence>
<dbReference type="NCBIfam" id="TIGR04398">
    <property type="entry name" value="SLAP_DUP"/>
    <property type="match status" value="1"/>
</dbReference>
<keyword evidence="2" id="KW-1185">Reference proteome</keyword>
<comment type="caution">
    <text evidence="1">The sequence shown here is derived from an EMBL/GenBank/DDBJ whole genome shotgun (WGS) entry which is preliminary data.</text>
</comment>
<dbReference type="EMBL" id="JADBEL010000008">
    <property type="protein sequence ID" value="MBE1554700.1"/>
    <property type="molecule type" value="Genomic_DNA"/>
</dbReference>
<accession>A0A927RCT1</accession>
<organism evidence="1 2">
    <name type="scientific">Sporosarcina limicola</name>
    <dbReference type="NCBI Taxonomy" id="34101"/>
    <lineage>
        <taxon>Bacteria</taxon>
        <taxon>Bacillati</taxon>
        <taxon>Bacillota</taxon>
        <taxon>Bacilli</taxon>
        <taxon>Bacillales</taxon>
        <taxon>Caryophanaceae</taxon>
        <taxon>Sporosarcina</taxon>
    </lineage>
</organism>
<protein>
    <submittedName>
        <fullName evidence="1">SLAP domain-containing protein</fullName>
    </submittedName>
</protein>
<evidence type="ECO:0000313" key="2">
    <source>
        <dbReference type="Proteomes" id="UP000658225"/>
    </source>
</evidence>
<dbReference type="AlphaFoldDB" id="A0A927RCT1"/>
<dbReference type="InterPro" id="IPR030910">
    <property type="entry name" value="SLAP_dom"/>
</dbReference>
<name>A0A927RCT1_9BACL</name>
<evidence type="ECO:0000313" key="1">
    <source>
        <dbReference type="EMBL" id="MBE1554700.1"/>
    </source>
</evidence>
<gene>
    <name evidence="1" type="ORF">H4683_001778</name>
</gene>
<dbReference type="RefSeq" id="WP_192598465.1">
    <property type="nucleotide sequence ID" value="NZ_JADBEL010000008.1"/>
</dbReference>